<evidence type="ECO:0000313" key="2">
    <source>
        <dbReference type="Proteomes" id="UP001174936"/>
    </source>
</evidence>
<gene>
    <name evidence="1" type="ORF">B0T16DRAFT_406567</name>
</gene>
<feature type="non-terminal residue" evidence="1">
    <location>
        <position position="73"/>
    </location>
</feature>
<protein>
    <submittedName>
        <fullName evidence="1">Uncharacterized protein</fullName>
    </submittedName>
</protein>
<dbReference type="Proteomes" id="UP001174936">
    <property type="component" value="Unassembled WGS sequence"/>
</dbReference>
<comment type="caution">
    <text evidence="1">The sequence shown here is derived from an EMBL/GenBank/DDBJ whole genome shotgun (WGS) entry which is preliminary data.</text>
</comment>
<dbReference type="EMBL" id="JAULSV010000002">
    <property type="protein sequence ID" value="KAK0652651.1"/>
    <property type="molecule type" value="Genomic_DNA"/>
</dbReference>
<reference evidence="1" key="1">
    <citation type="submission" date="2023-06" db="EMBL/GenBank/DDBJ databases">
        <title>Genome-scale phylogeny and comparative genomics of the fungal order Sordariales.</title>
        <authorList>
            <consortium name="Lawrence Berkeley National Laboratory"/>
            <person name="Hensen N."/>
            <person name="Bonometti L."/>
            <person name="Westerberg I."/>
            <person name="Brannstrom I.O."/>
            <person name="Guillou S."/>
            <person name="Cros-Aarteil S."/>
            <person name="Calhoun S."/>
            <person name="Haridas S."/>
            <person name="Kuo A."/>
            <person name="Mondo S."/>
            <person name="Pangilinan J."/>
            <person name="Riley R."/>
            <person name="Labutti K."/>
            <person name="Andreopoulos B."/>
            <person name="Lipzen A."/>
            <person name="Chen C."/>
            <person name="Yanf M."/>
            <person name="Daum C."/>
            <person name="Ng V."/>
            <person name="Clum A."/>
            <person name="Steindorff A."/>
            <person name="Ohm R."/>
            <person name="Martin F."/>
            <person name="Silar P."/>
            <person name="Natvig D."/>
            <person name="Lalanne C."/>
            <person name="Gautier V."/>
            <person name="Ament-Velasquez S.L."/>
            <person name="Kruys A."/>
            <person name="Hutchinson M.I."/>
            <person name="Powell A.J."/>
            <person name="Barry K."/>
            <person name="Miller A.N."/>
            <person name="Grigoriev I.V."/>
            <person name="Debuchy R."/>
            <person name="Gladieux P."/>
            <person name="Thoren M.H."/>
            <person name="Johannesson H."/>
        </authorList>
    </citation>
    <scope>NUCLEOTIDE SEQUENCE</scope>
    <source>
        <strain evidence="1">SMH2532-1</strain>
    </source>
</reference>
<name>A0AA39YHB6_9PEZI</name>
<accession>A0AA39YHB6</accession>
<proteinExistence type="predicted"/>
<organism evidence="1 2">
    <name type="scientific">Cercophora newfieldiana</name>
    <dbReference type="NCBI Taxonomy" id="92897"/>
    <lineage>
        <taxon>Eukaryota</taxon>
        <taxon>Fungi</taxon>
        <taxon>Dikarya</taxon>
        <taxon>Ascomycota</taxon>
        <taxon>Pezizomycotina</taxon>
        <taxon>Sordariomycetes</taxon>
        <taxon>Sordariomycetidae</taxon>
        <taxon>Sordariales</taxon>
        <taxon>Lasiosphaeriaceae</taxon>
        <taxon>Cercophora</taxon>
    </lineage>
</organism>
<evidence type="ECO:0000313" key="1">
    <source>
        <dbReference type="EMBL" id="KAK0652651.1"/>
    </source>
</evidence>
<sequence>MAVYMGVGVLFWGLGDPGNWSLASNYTRMAWKWAMGEMGQTFLDGMMRNEHDGYVDNLSHTRRQNSGAHLESD</sequence>
<keyword evidence="2" id="KW-1185">Reference proteome</keyword>
<dbReference type="AlphaFoldDB" id="A0AA39YHB6"/>